<comment type="caution">
    <text evidence="2">The sequence shown here is derived from an EMBL/GenBank/DDBJ whole genome shotgun (WGS) entry which is preliminary data.</text>
</comment>
<dbReference type="GO" id="GO:0032259">
    <property type="term" value="P:methylation"/>
    <property type="evidence" value="ECO:0007669"/>
    <property type="project" value="UniProtKB-KW"/>
</dbReference>
<evidence type="ECO:0000313" key="2">
    <source>
        <dbReference type="EMBL" id="MCQ4637055.1"/>
    </source>
</evidence>
<organism evidence="2 3">
    <name type="scientific">Anaerovorax odorimutans</name>
    <dbReference type="NCBI Taxonomy" id="109327"/>
    <lineage>
        <taxon>Bacteria</taxon>
        <taxon>Bacillati</taxon>
        <taxon>Bacillota</taxon>
        <taxon>Clostridia</taxon>
        <taxon>Peptostreptococcales</taxon>
        <taxon>Anaerovoracaceae</taxon>
        <taxon>Anaerovorax</taxon>
    </lineage>
</organism>
<dbReference type="PANTHER" id="PTHR43667:SF2">
    <property type="entry name" value="FATTY ACID C-METHYL TRANSFERASE"/>
    <property type="match status" value="1"/>
</dbReference>
<dbReference type="InterPro" id="IPR050723">
    <property type="entry name" value="CFA/CMAS"/>
</dbReference>
<name>A0ABT1RPD6_9FIRM</name>
<dbReference type="RefSeq" id="WP_256132249.1">
    <property type="nucleotide sequence ID" value="NZ_JANFXK010000010.1"/>
</dbReference>
<dbReference type="InterPro" id="IPR029063">
    <property type="entry name" value="SAM-dependent_MTases_sf"/>
</dbReference>
<keyword evidence="2" id="KW-0489">Methyltransferase</keyword>
<evidence type="ECO:0000259" key="1">
    <source>
        <dbReference type="Pfam" id="PF13649"/>
    </source>
</evidence>
<dbReference type="EMBL" id="JANFXK010000010">
    <property type="protein sequence ID" value="MCQ4637055.1"/>
    <property type="molecule type" value="Genomic_DNA"/>
</dbReference>
<dbReference type="Pfam" id="PF13649">
    <property type="entry name" value="Methyltransf_25"/>
    <property type="match status" value="1"/>
</dbReference>
<dbReference type="Proteomes" id="UP001524502">
    <property type="component" value="Unassembled WGS sequence"/>
</dbReference>
<feature type="domain" description="Methyltransferase" evidence="1">
    <location>
        <begin position="64"/>
        <end position="137"/>
    </location>
</feature>
<evidence type="ECO:0000313" key="3">
    <source>
        <dbReference type="Proteomes" id="UP001524502"/>
    </source>
</evidence>
<dbReference type="SUPFAM" id="SSF53335">
    <property type="entry name" value="S-adenosyl-L-methionine-dependent methyltransferases"/>
    <property type="match status" value="1"/>
</dbReference>
<keyword evidence="2" id="KW-0808">Transferase</keyword>
<dbReference type="CDD" id="cd02440">
    <property type="entry name" value="AdoMet_MTases"/>
    <property type="match status" value="1"/>
</dbReference>
<reference evidence="2 3" key="1">
    <citation type="submission" date="2022-06" db="EMBL/GenBank/DDBJ databases">
        <title>Isolation of gut microbiota from human fecal samples.</title>
        <authorList>
            <person name="Pamer E.G."/>
            <person name="Barat B."/>
            <person name="Waligurski E."/>
            <person name="Medina S."/>
            <person name="Paddock L."/>
            <person name="Mostad J."/>
        </authorList>
    </citation>
    <scope>NUCLEOTIDE SEQUENCE [LARGE SCALE GENOMIC DNA]</scope>
    <source>
        <strain evidence="2 3">SL.3.17</strain>
    </source>
</reference>
<gene>
    <name evidence="2" type="ORF">NE619_09985</name>
</gene>
<accession>A0ABT1RPD6</accession>
<dbReference type="InterPro" id="IPR041698">
    <property type="entry name" value="Methyltransf_25"/>
</dbReference>
<keyword evidence="3" id="KW-1185">Reference proteome</keyword>
<proteinExistence type="predicted"/>
<dbReference type="Gene3D" id="3.40.50.150">
    <property type="entry name" value="Vaccinia Virus protein VP39"/>
    <property type="match status" value="1"/>
</dbReference>
<dbReference type="GO" id="GO:0008168">
    <property type="term" value="F:methyltransferase activity"/>
    <property type="evidence" value="ECO:0007669"/>
    <property type="project" value="UniProtKB-KW"/>
</dbReference>
<dbReference type="PANTHER" id="PTHR43667">
    <property type="entry name" value="CYCLOPROPANE-FATTY-ACYL-PHOSPHOLIPID SYNTHASE"/>
    <property type="match status" value="1"/>
</dbReference>
<sequence>MNGLINWSELYKRTAGRKPPKDDSVDLAEVWGRSADMYDRMAKMEKPYTQMQIDRILAGPEDSVMDIGCGPGRLTVPLAQKAGRVTALDLAPRMLEYCEKNVRAAGLDNVTIKEMDWETAQLGKDFEKHDVVVVSRTVALNDLIRLNQTANKYVFLLSFAQMPSLKIIRDDLFRGIEEGLMQPREDRMFGYNLTFNMLYDLGINPNVNVITDGFTKDFESREAAYDDLRLLGEVPPEKMDIFRRNVDPWLKENPQGGVTFRRETKTYIIWWEPVELEGK</sequence>
<protein>
    <submittedName>
        <fullName evidence="2">Methyltransferase domain-containing protein</fullName>
    </submittedName>
</protein>